<evidence type="ECO:0000256" key="14">
    <source>
        <dbReference type="SAM" id="Phobius"/>
    </source>
</evidence>
<dbReference type="InterPro" id="IPR003594">
    <property type="entry name" value="HATPase_dom"/>
</dbReference>
<evidence type="ECO:0000256" key="9">
    <source>
        <dbReference type="ARBA" id="ARBA00022777"/>
    </source>
</evidence>
<feature type="transmembrane region" description="Helical" evidence="14">
    <location>
        <begin position="12"/>
        <end position="31"/>
    </location>
</feature>
<organism evidence="18 19">
    <name type="scientific">Alkalicoccobacillus gibsonii</name>
    <dbReference type="NCBI Taxonomy" id="79881"/>
    <lineage>
        <taxon>Bacteria</taxon>
        <taxon>Bacillati</taxon>
        <taxon>Bacillota</taxon>
        <taxon>Bacilli</taxon>
        <taxon>Bacillales</taxon>
        <taxon>Bacillaceae</taxon>
        <taxon>Alkalicoccobacillus</taxon>
    </lineage>
</organism>
<feature type="domain" description="Histidine kinase" evidence="15">
    <location>
        <begin position="373"/>
        <end position="590"/>
    </location>
</feature>
<evidence type="ECO:0000256" key="5">
    <source>
        <dbReference type="ARBA" id="ARBA00022553"/>
    </source>
</evidence>
<dbReference type="InterPro" id="IPR003660">
    <property type="entry name" value="HAMP_dom"/>
</dbReference>
<dbReference type="Pfam" id="PF00512">
    <property type="entry name" value="HisKA"/>
    <property type="match status" value="1"/>
</dbReference>
<dbReference type="Gene3D" id="3.30.565.10">
    <property type="entry name" value="Histidine kinase-like ATPase, C-terminal domain"/>
    <property type="match status" value="1"/>
</dbReference>
<dbReference type="InterPro" id="IPR031967">
    <property type="entry name" value="PhoR_single_Cache-like_dom"/>
</dbReference>
<name>A0ABU9VKE2_9BACI</name>
<dbReference type="InterPro" id="IPR005467">
    <property type="entry name" value="His_kinase_dom"/>
</dbReference>
<dbReference type="EMBL" id="JBCITK010000001">
    <property type="protein sequence ID" value="MEN0644376.1"/>
    <property type="molecule type" value="Genomic_DNA"/>
</dbReference>
<feature type="transmembrane region" description="Helical" evidence="14">
    <location>
        <begin position="167"/>
        <end position="187"/>
    </location>
</feature>
<evidence type="ECO:0000256" key="2">
    <source>
        <dbReference type="ARBA" id="ARBA00004651"/>
    </source>
</evidence>
<dbReference type="InterPro" id="IPR000014">
    <property type="entry name" value="PAS"/>
</dbReference>
<dbReference type="InterPro" id="IPR000700">
    <property type="entry name" value="PAS-assoc_C"/>
</dbReference>
<dbReference type="PANTHER" id="PTHR45453">
    <property type="entry name" value="PHOSPHATE REGULON SENSOR PROTEIN PHOR"/>
    <property type="match status" value="1"/>
</dbReference>
<evidence type="ECO:0000259" key="15">
    <source>
        <dbReference type="PROSITE" id="PS50109"/>
    </source>
</evidence>
<keyword evidence="11 14" id="KW-1133">Transmembrane helix</keyword>
<keyword evidence="10 18" id="KW-0067">ATP-binding</keyword>
<evidence type="ECO:0000256" key="6">
    <source>
        <dbReference type="ARBA" id="ARBA00022679"/>
    </source>
</evidence>
<dbReference type="InterPro" id="IPR036890">
    <property type="entry name" value="HATPase_C_sf"/>
</dbReference>
<dbReference type="InterPro" id="IPR013767">
    <property type="entry name" value="PAS_fold"/>
</dbReference>
<dbReference type="Pfam" id="PF02518">
    <property type="entry name" value="HATPase_c"/>
    <property type="match status" value="1"/>
</dbReference>
<evidence type="ECO:0000259" key="16">
    <source>
        <dbReference type="PROSITE" id="PS50113"/>
    </source>
</evidence>
<gene>
    <name evidence="18" type="ORF">MKY91_14590</name>
</gene>
<dbReference type="PROSITE" id="PS50885">
    <property type="entry name" value="HAMP"/>
    <property type="match status" value="1"/>
</dbReference>
<keyword evidence="19" id="KW-1185">Reference proteome</keyword>
<comment type="subcellular location">
    <subcellularLocation>
        <location evidence="2">Cell membrane</location>
        <topology evidence="2">Multi-pass membrane protein</topology>
    </subcellularLocation>
</comment>
<keyword evidence="12" id="KW-0902">Two-component regulatory system</keyword>
<comment type="catalytic activity">
    <reaction evidence="1">
        <text>ATP + protein L-histidine = ADP + protein N-phospho-L-histidine.</text>
        <dbReference type="EC" id="2.7.13.3"/>
    </reaction>
</comment>
<evidence type="ECO:0000313" key="19">
    <source>
        <dbReference type="Proteomes" id="UP001418796"/>
    </source>
</evidence>
<accession>A0ABU9VKE2</accession>
<dbReference type="InterPro" id="IPR036097">
    <property type="entry name" value="HisK_dim/P_sf"/>
</dbReference>
<dbReference type="Pfam" id="PF00989">
    <property type="entry name" value="PAS"/>
    <property type="match status" value="1"/>
</dbReference>
<dbReference type="Gene3D" id="6.10.340.10">
    <property type="match status" value="1"/>
</dbReference>
<dbReference type="SMART" id="SM00388">
    <property type="entry name" value="HisKA"/>
    <property type="match status" value="1"/>
</dbReference>
<dbReference type="SUPFAM" id="SSF55785">
    <property type="entry name" value="PYP-like sensor domain (PAS domain)"/>
    <property type="match status" value="1"/>
</dbReference>
<evidence type="ECO:0000256" key="4">
    <source>
        <dbReference type="ARBA" id="ARBA00022475"/>
    </source>
</evidence>
<evidence type="ECO:0000256" key="11">
    <source>
        <dbReference type="ARBA" id="ARBA00022989"/>
    </source>
</evidence>
<dbReference type="Gene3D" id="1.10.287.130">
    <property type="match status" value="1"/>
</dbReference>
<dbReference type="SUPFAM" id="SSF47384">
    <property type="entry name" value="Homodimeric domain of signal transducing histidine kinase"/>
    <property type="match status" value="1"/>
</dbReference>
<dbReference type="SUPFAM" id="SSF158472">
    <property type="entry name" value="HAMP domain-like"/>
    <property type="match status" value="1"/>
</dbReference>
<dbReference type="SMART" id="SM00387">
    <property type="entry name" value="HATPase_c"/>
    <property type="match status" value="1"/>
</dbReference>
<dbReference type="InterPro" id="IPR035965">
    <property type="entry name" value="PAS-like_dom_sf"/>
</dbReference>
<keyword evidence="4" id="KW-1003">Cell membrane</keyword>
<dbReference type="PROSITE" id="PS50113">
    <property type="entry name" value="PAC"/>
    <property type="match status" value="1"/>
</dbReference>
<feature type="domain" description="PAC" evidence="16">
    <location>
        <begin position="312"/>
        <end position="369"/>
    </location>
</feature>
<evidence type="ECO:0000313" key="18">
    <source>
        <dbReference type="EMBL" id="MEN0644376.1"/>
    </source>
</evidence>
<feature type="domain" description="HAMP" evidence="17">
    <location>
        <begin position="191"/>
        <end position="243"/>
    </location>
</feature>
<dbReference type="RefSeq" id="WP_343131087.1">
    <property type="nucleotide sequence ID" value="NZ_JBCITK010000001.1"/>
</dbReference>
<dbReference type="NCBIfam" id="NF046044">
    <property type="entry name" value="PnpS"/>
    <property type="match status" value="1"/>
</dbReference>
<evidence type="ECO:0000259" key="17">
    <source>
        <dbReference type="PROSITE" id="PS50885"/>
    </source>
</evidence>
<dbReference type="Gene3D" id="3.30.450.20">
    <property type="entry name" value="PAS domain"/>
    <property type="match status" value="2"/>
</dbReference>
<dbReference type="Pfam" id="PF16736">
    <property type="entry name" value="sCache_like"/>
    <property type="match status" value="1"/>
</dbReference>
<keyword evidence="5" id="KW-0597">Phosphoprotein</keyword>
<keyword evidence="9" id="KW-0418">Kinase</keyword>
<dbReference type="CDD" id="cd00075">
    <property type="entry name" value="HATPase"/>
    <property type="match status" value="1"/>
</dbReference>
<dbReference type="CDD" id="cd06225">
    <property type="entry name" value="HAMP"/>
    <property type="match status" value="1"/>
</dbReference>
<evidence type="ECO:0000256" key="10">
    <source>
        <dbReference type="ARBA" id="ARBA00022840"/>
    </source>
</evidence>
<dbReference type="Pfam" id="PF00672">
    <property type="entry name" value="HAMP"/>
    <property type="match status" value="1"/>
</dbReference>
<proteinExistence type="predicted"/>
<dbReference type="EC" id="2.7.13.3" evidence="3"/>
<dbReference type="SUPFAM" id="SSF55874">
    <property type="entry name" value="ATPase domain of HSP90 chaperone/DNA topoisomerase II/histidine kinase"/>
    <property type="match status" value="1"/>
</dbReference>
<keyword evidence="13 14" id="KW-0472">Membrane</keyword>
<dbReference type="CDD" id="cd00082">
    <property type="entry name" value="HisKA"/>
    <property type="match status" value="1"/>
</dbReference>
<dbReference type="Proteomes" id="UP001418796">
    <property type="component" value="Unassembled WGS sequence"/>
</dbReference>
<dbReference type="PROSITE" id="PS50109">
    <property type="entry name" value="HIS_KIN"/>
    <property type="match status" value="1"/>
</dbReference>
<protein>
    <recommendedName>
        <fullName evidence="3">histidine kinase</fullName>
        <ecNumber evidence="3">2.7.13.3</ecNumber>
    </recommendedName>
</protein>
<dbReference type="PANTHER" id="PTHR45453:SF1">
    <property type="entry name" value="PHOSPHATE REGULON SENSOR PROTEIN PHOR"/>
    <property type="match status" value="1"/>
</dbReference>
<dbReference type="SMART" id="SM00091">
    <property type="entry name" value="PAS"/>
    <property type="match status" value="1"/>
</dbReference>
<evidence type="ECO:0000256" key="1">
    <source>
        <dbReference type="ARBA" id="ARBA00000085"/>
    </source>
</evidence>
<dbReference type="InterPro" id="IPR050351">
    <property type="entry name" value="BphY/WalK/GraS-like"/>
</dbReference>
<keyword evidence="8" id="KW-0547">Nucleotide-binding</keyword>
<sequence length="595" mass="67370">MHKLRFRLISTVTLITLIVMSGLGLTIGQWYKDFYLKTITERLESEAQLGSYMVQELRRNSTSEADLDQLAEIISERILARVTIIDLEGQVLGESAETGQPLDNHLDRPEIREADLDEGGFEIRYSQTLDQELLYYAVPIYDETNNQVGYFRLGLPMEDLNSVDRTIWLIIGASFFIAVSLISFLAFRVTKEMMKPIDESVKVAKRLAKGDYSARTFENQHAEIGQLSRSLNMLAYNLDYISKRHQAQQERMETLIENMGSGLLLINVRGDISVMNKASRIIFQVEDQAWLNRLYHDVMDESGLVQFIQSVFITETKQRDQLTLGEPYMAKVYDVYGAPVLDASGKMRGMTLVLHDITEQKKLEQIRKDFVANVSHELKTPITSIKGFSETLLDGAMDQEELRAKFLKIILKESERLQSLIHDLLELSKVERSNFQVHWTNMTLEQIAEEVVTMLSDKAGAKEINLSLETSGDSTMQGDPERMKQILINIINNAIMYTPASGEVKVSIKGNPGSVELKVSDTGIGIEESEIPRVFERFYRVDRARSRNSGGTGLGLAIVKHLAEAHHASIQVKSKQGKGTVFTLVFPKEKQDEIF</sequence>
<evidence type="ECO:0000256" key="7">
    <source>
        <dbReference type="ARBA" id="ARBA00022692"/>
    </source>
</evidence>
<keyword evidence="7 14" id="KW-0812">Transmembrane</keyword>
<dbReference type="InterPro" id="IPR029151">
    <property type="entry name" value="Sensor-like_sf"/>
</dbReference>
<evidence type="ECO:0000256" key="12">
    <source>
        <dbReference type="ARBA" id="ARBA00023012"/>
    </source>
</evidence>
<dbReference type="PRINTS" id="PR00344">
    <property type="entry name" value="BCTRLSENSOR"/>
</dbReference>
<evidence type="ECO:0000256" key="8">
    <source>
        <dbReference type="ARBA" id="ARBA00022741"/>
    </source>
</evidence>
<dbReference type="SUPFAM" id="SSF103190">
    <property type="entry name" value="Sensory domain-like"/>
    <property type="match status" value="1"/>
</dbReference>
<evidence type="ECO:0000256" key="3">
    <source>
        <dbReference type="ARBA" id="ARBA00012438"/>
    </source>
</evidence>
<dbReference type="InterPro" id="IPR003661">
    <property type="entry name" value="HisK_dim/P_dom"/>
</dbReference>
<dbReference type="InterPro" id="IPR004358">
    <property type="entry name" value="Sig_transdc_His_kin-like_C"/>
</dbReference>
<reference evidence="18 19" key="1">
    <citation type="submission" date="2024-03" db="EMBL/GenBank/DDBJ databases">
        <title>Bacilli Hybrid Assemblies.</title>
        <authorList>
            <person name="Kovac J."/>
        </authorList>
    </citation>
    <scope>NUCLEOTIDE SEQUENCE [LARGE SCALE GENOMIC DNA]</scope>
    <source>
        <strain evidence="18 19">FSL R7-0666</strain>
    </source>
</reference>
<comment type="caution">
    <text evidence="18">The sequence shown here is derived from an EMBL/GenBank/DDBJ whole genome shotgun (WGS) entry which is preliminary data.</text>
</comment>
<dbReference type="GO" id="GO:0005524">
    <property type="term" value="F:ATP binding"/>
    <property type="evidence" value="ECO:0007669"/>
    <property type="project" value="UniProtKB-KW"/>
</dbReference>
<evidence type="ECO:0000256" key="13">
    <source>
        <dbReference type="ARBA" id="ARBA00023136"/>
    </source>
</evidence>
<keyword evidence="6" id="KW-0808">Transferase</keyword>